<gene>
    <name evidence="5" type="ORF">KUTeg_016719</name>
</gene>
<dbReference type="Pfam" id="PF00198">
    <property type="entry name" value="2-oxoacid_dh"/>
    <property type="match status" value="1"/>
</dbReference>
<dbReference type="InterPro" id="IPR001078">
    <property type="entry name" value="2-oxoacid_DH_actylTfrase"/>
</dbReference>
<accession>A0ABQ9ELR2</accession>
<evidence type="ECO:0000256" key="3">
    <source>
        <dbReference type="ARBA" id="ARBA00023315"/>
    </source>
</evidence>
<dbReference type="PANTHER" id="PTHR43178:SF5">
    <property type="entry name" value="LIPOAMIDE ACYLTRANSFERASE COMPONENT OF BRANCHED-CHAIN ALPHA-KETO ACID DEHYDROGENASE COMPLEX, MITOCHONDRIAL"/>
    <property type="match status" value="1"/>
</dbReference>
<comment type="cofactor">
    <cofactor evidence="1">
        <name>(R)-lipoate</name>
        <dbReference type="ChEBI" id="CHEBI:83088"/>
    </cofactor>
</comment>
<evidence type="ECO:0000313" key="6">
    <source>
        <dbReference type="Proteomes" id="UP001217089"/>
    </source>
</evidence>
<keyword evidence="6" id="KW-1185">Reference proteome</keyword>
<dbReference type="Gene3D" id="3.30.559.10">
    <property type="entry name" value="Chloramphenicol acetyltransferase-like domain"/>
    <property type="match status" value="1"/>
</dbReference>
<evidence type="ECO:0000313" key="5">
    <source>
        <dbReference type="EMBL" id="KAJ8306174.1"/>
    </source>
</evidence>
<keyword evidence="2" id="KW-0808">Transferase</keyword>
<dbReference type="PANTHER" id="PTHR43178">
    <property type="entry name" value="DIHYDROLIPOAMIDE ACETYLTRANSFERASE COMPONENT OF PYRUVATE DEHYDROGENASE COMPLEX"/>
    <property type="match status" value="1"/>
</dbReference>
<evidence type="ECO:0000259" key="4">
    <source>
        <dbReference type="Pfam" id="PF00198"/>
    </source>
</evidence>
<evidence type="ECO:0000256" key="1">
    <source>
        <dbReference type="ARBA" id="ARBA00001938"/>
    </source>
</evidence>
<sequence length="170" mass="18211">MVKTMTEANSIPVFGYDDEYDVTELVNFKNHVKDVTLESGVKFTYMPVIIKAVSLALSQYPILNSSVDATCENIIYKAAHNISIAMDTADGLIVPNVQNVQSLSIMDIATELNRLQALGNAGKLGTSELTGGTFSLSNIGAIGGTYARPVILPPNVAIGALGKFQVRKFN</sequence>
<dbReference type="InterPro" id="IPR023213">
    <property type="entry name" value="CAT-like_dom_sf"/>
</dbReference>
<dbReference type="SUPFAM" id="SSF52777">
    <property type="entry name" value="CoA-dependent acyltransferases"/>
    <property type="match status" value="1"/>
</dbReference>
<organism evidence="5 6">
    <name type="scientific">Tegillarca granosa</name>
    <name type="common">Malaysian cockle</name>
    <name type="synonym">Anadara granosa</name>
    <dbReference type="NCBI Taxonomy" id="220873"/>
    <lineage>
        <taxon>Eukaryota</taxon>
        <taxon>Metazoa</taxon>
        <taxon>Spiralia</taxon>
        <taxon>Lophotrochozoa</taxon>
        <taxon>Mollusca</taxon>
        <taxon>Bivalvia</taxon>
        <taxon>Autobranchia</taxon>
        <taxon>Pteriomorphia</taxon>
        <taxon>Arcoida</taxon>
        <taxon>Arcoidea</taxon>
        <taxon>Arcidae</taxon>
        <taxon>Tegillarca</taxon>
    </lineage>
</organism>
<name>A0ABQ9ELR2_TEGGR</name>
<comment type="caution">
    <text evidence="5">The sequence shown here is derived from an EMBL/GenBank/DDBJ whole genome shotgun (WGS) entry which is preliminary data.</text>
</comment>
<proteinExistence type="predicted"/>
<dbReference type="InterPro" id="IPR050743">
    <property type="entry name" value="2-oxoacid_DH_E2_comp"/>
</dbReference>
<dbReference type="Proteomes" id="UP001217089">
    <property type="component" value="Unassembled WGS sequence"/>
</dbReference>
<reference evidence="5 6" key="1">
    <citation type="submission" date="2022-12" db="EMBL/GenBank/DDBJ databases">
        <title>Chromosome-level genome of Tegillarca granosa.</title>
        <authorList>
            <person name="Kim J."/>
        </authorList>
    </citation>
    <scope>NUCLEOTIDE SEQUENCE [LARGE SCALE GENOMIC DNA]</scope>
    <source>
        <strain evidence="5">Teg-2019</strain>
        <tissue evidence="5">Adductor muscle</tissue>
    </source>
</reference>
<keyword evidence="3" id="KW-0012">Acyltransferase</keyword>
<dbReference type="EMBL" id="JARBDR010000813">
    <property type="protein sequence ID" value="KAJ8306174.1"/>
    <property type="molecule type" value="Genomic_DNA"/>
</dbReference>
<protein>
    <recommendedName>
        <fullName evidence="4">2-oxoacid dehydrogenase acyltransferase catalytic domain-containing protein</fullName>
    </recommendedName>
</protein>
<evidence type="ECO:0000256" key="2">
    <source>
        <dbReference type="ARBA" id="ARBA00022679"/>
    </source>
</evidence>
<feature type="domain" description="2-oxoacid dehydrogenase acyltransferase catalytic" evidence="4">
    <location>
        <begin position="1"/>
        <end position="166"/>
    </location>
</feature>